<dbReference type="RefSeq" id="WP_267536388.1">
    <property type="nucleotide sequence ID" value="NZ_JAPNKA010000001.1"/>
</dbReference>
<evidence type="ECO:0000313" key="3">
    <source>
        <dbReference type="Proteomes" id="UP001207654"/>
    </source>
</evidence>
<dbReference type="InterPro" id="IPR036278">
    <property type="entry name" value="Sialidase_sf"/>
</dbReference>
<dbReference type="EMBL" id="JAPNKA010000001">
    <property type="protein sequence ID" value="MCY1077565.1"/>
    <property type="molecule type" value="Genomic_DNA"/>
</dbReference>
<dbReference type="Proteomes" id="UP001207654">
    <property type="component" value="Unassembled WGS sequence"/>
</dbReference>
<proteinExistence type="predicted"/>
<evidence type="ECO:0000256" key="1">
    <source>
        <dbReference type="SAM" id="MobiDB-lite"/>
    </source>
</evidence>
<feature type="region of interest" description="Disordered" evidence="1">
    <location>
        <begin position="167"/>
        <end position="221"/>
    </location>
</feature>
<evidence type="ECO:0000313" key="2">
    <source>
        <dbReference type="EMBL" id="MCY1077565.1"/>
    </source>
</evidence>
<dbReference type="Gene3D" id="2.120.10.10">
    <property type="match status" value="1"/>
</dbReference>
<protein>
    <submittedName>
        <fullName evidence="2">Sialidase family protein</fullName>
    </submittedName>
</protein>
<feature type="compositionally biased region" description="Basic and acidic residues" evidence="1">
    <location>
        <begin position="203"/>
        <end position="217"/>
    </location>
</feature>
<keyword evidence="3" id="KW-1185">Reference proteome</keyword>
<dbReference type="SUPFAM" id="SSF50939">
    <property type="entry name" value="Sialidases"/>
    <property type="match status" value="1"/>
</dbReference>
<name>A0ABT4A7E0_9BACT</name>
<dbReference type="CDD" id="cd15482">
    <property type="entry name" value="Sialidase_non-viral"/>
    <property type="match status" value="1"/>
</dbReference>
<reference evidence="2 3" key="1">
    <citation type="submission" date="2022-11" db="EMBL/GenBank/DDBJ databases">
        <title>Minimal conservation of predation-associated metabolite biosynthetic gene clusters underscores biosynthetic potential of Myxococcota including descriptions for ten novel species: Archangium lansinium sp. nov., Myxococcus landrumus sp. nov., Nannocystis bai.</title>
        <authorList>
            <person name="Ahearne A."/>
            <person name="Stevens C."/>
            <person name="Phillips K."/>
        </authorList>
    </citation>
    <scope>NUCLEOTIDE SEQUENCE [LARGE SCALE GENOMIC DNA]</scope>
    <source>
        <strain evidence="2 3">MIWBW</strain>
    </source>
</reference>
<gene>
    <name evidence="2" type="ORF">OV287_24140</name>
</gene>
<comment type="caution">
    <text evidence="2">The sequence shown here is derived from an EMBL/GenBank/DDBJ whole genome shotgun (WGS) entry which is preliminary data.</text>
</comment>
<organism evidence="2 3">
    <name type="scientific">Archangium lansingense</name>
    <dbReference type="NCBI Taxonomy" id="2995310"/>
    <lineage>
        <taxon>Bacteria</taxon>
        <taxon>Pseudomonadati</taxon>
        <taxon>Myxococcota</taxon>
        <taxon>Myxococcia</taxon>
        <taxon>Myxococcales</taxon>
        <taxon>Cystobacterineae</taxon>
        <taxon>Archangiaceae</taxon>
        <taxon>Archangium</taxon>
    </lineage>
</organism>
<sequence length="242" mass="26117">MLSLCICALLAAAPPPPVELKAGAAEPGDEVILHVSGLAAPAHEKAGLYLFGKLSVPSHPLRALLLRSTDGGAHWTEVLPDVEHSEVLFVEFEGCQGRALVGWSTEGPGELKLLASSDCGATWKRRSTLPKAVWSEWPEQMEWTDGQRGTVWLSDANEENAPVRAITTRDGGKTWSTPKQPPRQPPSATASESLGPTGVRWKVSSDEQGTKVERQEPEGATQVRALLPVAWRREGNKLVPAR</sequence>
<accession>A0ABT4A7E0</accession>